<dbReference type="EMBL" id="JBHTBH010000015">
    <property type="protein sequence ID" value="MFC7330988.1"/>
    <property type="molecule type" value="Genomic_DNA"/>
</dbReference>
<dbReference type="Gene3D" id="3.30.460.10">
    <property type="entry name" value="Beta Polymerase, domain 2"/>
    <property type="match status" value="1"/>
</dbReference>
<dbReference type="PANTHER" id="PTHR34822">
    <property type="entry name" value="GRPB DOMAIN PROTEIN (AFU_ORTHOLOGUE AFUA_1G01530)"/>
    <property type="match status" value="1"/>
</dbReference>
<reference evidence="2" key="1">
    <citation type="journal article" date="2019" name="Int. J. Syst. Evol. Microbiol.">
        <title>The Global Catalogue of Microorganisms (GCM) 10K type strain sequencing project: providing services to taxonomists for standard genome sequencing and annotation.</title>
        <authorList>
            <consortium name="The Broad Institute Genomics Platform"/>
            <consortium name="The Broad Institute Genome Sequencing Center for Infectious Disease"/>
            <person name="Wu L."/>
            <person name="Ma J."/>
        </authorList>
    </citation>
    <scope>NUCLEOTIDE SEQUENCE [LARGE SCALE GENOMIC DNA]</scope>
    <source>
        <strain evidence="2">CGMCC 4.7382</strain>
    </source>
</reference>
<gene>
    <name evidence="1" type="ORF">ACFQRF_24945</name>
</gene>
<dbReference type="Proteomes" id="UP001596540">
    <property type="component" value="Unassembled WGS sequence"/>
</dbReference>
<dbReference type="InterPro" id="IPR007344">
    <property type="entry name" value="GrpB/CoaE"/>
</dbReference>
<organism evidence="1 2">
    <name type="scientific">Marinactinospora rubrisoli</name>
    <dbReference type="NCBI Taxonomy" id="2715399"/>
    <lineage>
        <taxon>Bacteria</taxon>
        <taxon>Bacillati</taxon>
        <taxon>Actinomycetota</taxon>
        <taxon>Actinomycetes</taxon>
        <taxon>Streptosporangiales</taxon>
        <taxon>Nocardiopsidaceae</taxon>
        <taxon>Marinactinospora</taxon>
    </lineage>
</organism>
<name>A0ABW2KNW3_9ACTN</name>
<dbReference type="RefSeq" id="WP_379873628.1">
    <property type="nucleotide sequence ID" value="NZ_JBHTBH010000015.1"/>
</dbReference>
<sequence length="196" mass="21580">MPAPHDGPGRAPTSEAALREATVGGLSPHGATITLADYDPRWPELFEREAQRVRAALGGAALRVEHVGSTSVPGLCAKPVIDILLAVADSADEAAYLPPLRQAGYTLRIREPGWYQHRLLNGPDTDVNLHVFSAGCPEIDRMPRFRDRLRADERDRDAYAATKRALAGQVWWHVQHYADAKSAVVQEIMDRADTDR</sequence>
<dbReference type="InterPro" id="IPR043519">
    <property type="entry name" value="NT_sf"/>
</dbReference>
<dbReference type="PANTHER" id="PTHR34822:SF1">
    <property type="entry name" value="GRPB FAMILY PROTEIN"/>
    <property type="match status" value="1"/>
</dbReference>
<evidence type="ECO:0000313" key="1">
    <source>
        <dbReference type="EMBL" id="MFC7330988.1"/>
    </source>
</evidence>
<evidence type="ECO:0000313" key="2">
    <source>
        <dbReference type="Proteomes" id="UP001596540"/>
    </source>
</evidence>
<protein>
    <submittedName>
        <fullName evidence="1">GrpB family protein</fullName>
    </submittedName>
</protein>
<proteinExistence type="predicted"/>
<dbReference type="Pfam" id="PF04229">
    <property type="entry name" value="GrpB"/>
    <property type="match status" value="1"/>
</dbReference>
<dbReference type="SUPFAM" id="SSF81301">
    <property type="entry name" value="Nucleotidyltransferase"/>
    <property type="match status" value="1"/>
</dbReference>
<accession>A0ABW2KNW3</accession>
<comment type="caution">
    <text evidence="1">The sequence shown here is derived from an EMBL/GenBank/DDBJ whole genome shotgun (WGS) entry which is preliminary data.</text>
</comment>
<keyword evidence="2" id="KW-1185">Reference proteome</keyword>